<accession>A0ABN7IAG3</accession>
<keyword evidence="2" id="KW-1185">Reference proteome</keyword>
<protein>
    <submittedName>
        <fullName evidence="1">Uncharacterized protein</fullName>
    </submittedName>
</protein>
<evidence type="ECO:0000313" key="2">
    <source>
        <dbReference type="Proteomes" id="UP000656319"/>
    </source>
</evidence>
<reference evidence="1 2" key="1">
    <citation type="submission" date="2020-10" db="EMBL/GenBank/DDBJ databases">
        <authorList>
            <person name="Peeters C."/>
        </authorList>
    </citation>
    <scope>NUCLEOTIDE SEQUENCE [LARGE SCALE GENOMIC DNA]</scope>
    <source>
        <strain evidence="1 2">LMG 27952</strain>
    </source>
</reference>
<dbReference type="Proteomes" id="UP000656319">
    <property type="component" value="Unassembled WGS sequence"/>
</dbReference>
<dbReference type="EMBL" id="CAJHCQ010000018">
    <property type="protein sequence ID" value="CAD6555016.1"/>
    <property type="molecule type" value="Genomic_DNA"/>
</dbReference>
<name>A0ABN7IAG3_9BURK</name>
<evidence type="ECO:0000313" key="1">
    <source>
        <dbReference type="EMBL" id="CAD6555016.1"/>
    </source>
</evidence>
<comment type="caution">
    <text evidence="1">The sequence shown here is derived from an EMBL/GenBank/DDBJ whole genome shotgun (WGS) entry which is preliminary data.</text>
</comment>
<sequence>MPMPMQAVSIKAKRCRATGFARLLARVLVASIVGPSTFIPTIATPVSKRILPWCISLGGTRTRS</sequence>
<proteinExistence type="predicted"/>
<gene>
    <name evidence="1" type="ORF">LMG27952_05737</name>
</gene>
<organism evidence="1 2">
    <name type="scientific">Paraburkholderia hiiakae</name>
    <dbReference type="NCBI Taxonomy" id="1081782"/>
    <lineage>
        <taxon>Bacteria</taxon>
        <taxon>Pseudomonadati</taxon>
        <taxon>Pseudomonadota</taxon>
        <taxon>Betaproteobacteria</taxon>
        <taxon>Burkholderiales</taxon>
        <taxon>Burkholderiaceae</taxon>
        <taxon>Paraburkholderia</taxon>
    </lineage>
</organism>